<gene>
    <name evidence="1" type="ORF">BaRGS_00012541</name>
</gene>
<accession>A0ABD0LA23</accession>
<evidence type="ECO:0000313" key="2">
    <source>
        <dbReference type="Proteomes" id="UP001519460"/>
    </source>
</evidence>
<evidence type="ECO:0000313" key="1">
    <source>
        <dbReference type="EMBL" id="KAK7496131.1"/>
    </source>
</evidence>
<organism evidence="1 2">
    <name type="scientific">Batillaria attramentaria</name>
    <dbReference type="NCBI Taxonomy" id="370345"/>
    <lineage>
        <taxon>Eukaryota</taxon>
        <taxon>Metazoa</taxon>
        <taxon>Spiralia</taxon>
        <taxon>Lophotrochozoa</taxon>
        <taxon>Mollusca</taxon>
        <taxon>Gastropoda</taxon>
        <taxon>Caenogastropoda</taxon>
        <taxon>Sorbeoconcha</taxon>
        <taxon>Cerithioidea</taxon>
        <taxon>Batillariidae</taxon>
        <taxon>Batillaria</taxon>
    </lineage>
</organism>
<dbReference type="Proteomes" id="UP001519460">
    <property type="component" value="Unassembled WGS sequence"/>
</dbReference>
<dbReference type="AlphaFoldDB" id="A0ABD0LA23"/>
<name>A0ABD0LA23_9CAEN</name>
<comment type="caution">
    <text evidence="1">The sequence shown here is derived from an EMBL/GenBank/DDBJ whole genome shotgun (WGS) entry which is preliminary data.</text>
</comment>
<sequence>MSICLDLLRPAINIQYIRSQARPSGIADHNQYHDYDLSTSFNVQEGAPVKEMAMGKVEANTGAIKRKERTMTMADTECTCLGTLKHEHEPVCPLGIYRTQDKYEVDRNSGVAQRRSAWPIHKVQLSTKIHIL</sequence>
<proteinExistence type="predicted"/>
<protein>
    <submittedName>
        <fullName evidence="1">Uncharacterized protein</fullName>
    </submittedName>
</protein>
<dbReference type="EMBL" id="JACVVK020000069">
    <property type="protein sequence ID" value="KAK7496131.1"/>
    <property type="molecule type" value="Genomic_DNA"/>
</dbReference>
<reference evidence="1 2" key="1">
    <citation type="journal article" date="2023" name="Sci. Data">
        <title>Genome assembly of the Korean intertidal mud-creeper Batillaria attramentaria.</title>
        <authorList>
            <person name="Patra A.K."/>
            <person name="Ho P.T."/>
            <person name="Jun S."/>
            <person name="Lee S.J."/>
            <person name="Kim Y."/>
            <person name="Won Y.J."/>
        </authorList>
    </citation>
    <scope>NUCLEOTIDE SEQUENCE [LARGE SCALE GENOMIC DNA]</scope>
    <source>
        <strain evidence="1">Wonlab-2016</strain>
    </source>
</reference>
<keyword evidence="2" id="KW-1185">Reference proteome</keyword>